<evidence type="ECO:0000313" key="1">
    <source>
        <dbReference type="EMBL" id="JAD43287.1"/>
    </source>
</evidence>
<name>A0A0A9A8A7_ARUDO</name>
<organism evidence="1">
    <name type="scientific">Arundo donax</name>
    <name type="common">Giant reed</name>
    <name type="synonym">Donax arundinaceus</name>
    <dbReference type="NCBI Taxonomy" id="35708"/>
    <lineage>
        <taxon>Eukaryota</taxon>
        <taxon>Viridiplantae</taxon>
        <taxon>Streptophyta</taxon>
        <taxon>Embryophyta</taxon>
        <taxon>Tracheophyta</taxon>
        <taxon>Spermatophyta</taxon>
        <taxon>Magnoliopsida</taxon>
        <taxon>Liliopsida</taxon>
        <taxon>Poales</taxon>
        <taxon>Poaceae</taxon>
        <taxon>PACMAD clade</taxon>
        <taxon>Arundinoideae</taxon>
        <taxon>Arundineae</taxon>
        <taxon>Arundo</taxon>
    </lineage>
</organism>
<dbReference type="EMBL" id="GBRH01254608">
    <property type="protein sequence ID" value="JAD43287.1"/>
    <property type="molecule type" value="Transcribed_RNA"/>
</dbReference>
<reference evidence="1" key="1">
    <citation type="submission" date="2014-09" db="EMBL/GenBank/DDBJ databases">
        <authorList>
            <person name="Magalhaes I.L.F."/>
            <person name="Oliveira U."/>
            <person name="Santos F.R."/>
            <person name="Vidigal T.H.D.A."/>
            <person name="Brescovit A.D."/>
            <person name="Santos A.J."/>
        </authorList>
    </citation>
    <scope>NUCLEOTIDE SEQUENCE</scope>
    <source>
        <tissue evidence="1">Shoot tissue taken approximately 20 cm above the soil surface</tissue>
    </source>
</reference>
<proteinExistence type="predicted"/>
<protein>
    <submittedName>
        <fullName evidence="1">Uncharacterized protein</fullName>
    </submittedName>
</protein>
<reference evidence="1" key="2">
    <citation type="journal article" date="2015" name="Data Brief">
        <title>Shoot transcriptome of the giant reed, Arundo donax.</title>
        <authorList>
            <person name="Barrero R.A."/>
            <person name="Guerrero F.D."/>
            <person name="Moolhuijzen P."/>
            <person name="Goolsby J.A."/>
            <person name="Tidwell J."/>
            <person name="Bellgard S.E."/>
            <person name="Bellgard M.I."/>
        </authorList>
    </citation>
    <scope>NUCLEOTIDE SEQUENCE</scope>
    <source>
        <tissue evidence="1">Shoot tissue taken approximately 20 cm above the soil surface</tissue>
    </source>
</reference>
<dbReference type="AlphaFoldDB" id="A0A0A9A8A7"/>
<accession>A0A0A9A8A7</accession>
<sequence>MVFSSFFPTVSNLSTKKMASITKSSKEFLQKNTHQKLFCCNNETYTKYQTIN</sequence>